<dbReference type="GO" id="GO:0015035">
    <property type="term" value="F:protein-disulfide reductase activity"/>
    <property type="evidence" value="ECO:0007669"/>
    <property type="project" value="InterPro"/>
</dbReference>
<feature type="transmembrane region" description="Helical" evidence="1">
    <location>
        <begin position="252"/>
        <end position="271"/>
    </location>
</feature>
<feature type="transmembrane region" description="Helical" evidence="1">
    <location>
        <begin position="195"/>
        <end position="216"/>
    </location>
</feature>
<evidence type="ECO:0000313" key="3">
    <source>
        <dbReference type="Proteomes" id="UP000199072"/>
    </source>
</evidence>
<evidence type="ECO:0000256" key="1">
    <source>
        <dbReference type="SAM" id="Phobius"/>
    </source>
</evidence>
<evidence type="ECO:0008006" key="4">
    <source>
        <dbReference type="Google" id="ProtNLM"/>
    </source>
</evidence>
<feature type="transmembrane region" description="Helical" evidence="1">
    <location>
        <begin position="222"/>
        <end position="240"/>
    </location>
</feature>
<evidence type="ECO:0000313" key="2">
    <source>
        <dbReference type="EMBL" id="SDE52475.1"/>
    </source>
</evidence>
<proteinExistence type="predicted"/>
<keyword evidence="3" id="KW-1185">Reference proteome</keyword>
<dbReference type="Pfam" id="PF04134">
    <property type="entry name" value="DCC1-like"/>
    <property type="match status" value="1"/>
</dbReference>
<dbReference type="OrthoDB" id="671850at2"/>
<dbReference type="AlphaFoldDB" id="A0A1G7DNR6"/>
<dbReference type="RefSeq" id="WP_091150305.1">
    <property type="nucleotide sequence ID" value="NZ_FNAI01000007.1"/>
</dbReference>
<gene>
    <name evidence="2" type="ORF">SAMN05216464_10735</name>
</gene>
<dbReference type="Proteomes" id="UP000199072">
    <property type="component" value="Unassembled WGS sequence"/>
</dbReference>
<name>A0A1G7DNR6_9SPHI</name>
<dbReference type="STRING" id="1391627.SAMN05216464_10735"/>
<dbReference type="EMBL" id="FNAI01000007">
    <property type="protein sequence ID" value="SDE52475.1"/>
    <property type="molecule type" value="Genomic_DNA"/>
</dbReference>
<accession>A0A1G7DNR6</accession>
<organism evidence="2 3">
    <name type="scientific">Mucilaginibacter pineti</name>
    <dbReference type="NCBI Taxonomy" id="1391627"/>
    <lineage>
        <taxon>Bacteria</taxon>
        <taxon>Pseudomonadati</taxon>
        <taxon>Bacteroidota</taxon>
        <taxon>Sphingobacteriia</taxon>
        <taxon>Sphingobacteriales</taxon>
        <taxon>Sphingobacteriaceae</taxon>
        <taxon>Mucilaginibacter</taxon>
    </lineage>
</organism>
<feature type="transmembrane region" description="Helical" evidence="1">
    <location>
        <begin position="169"/>
        <end position="188"/>
    </location>
</feature>
<protein>
    <recommendedName>
        <fullName evidence="4">DUF393 domain-containing protein</fullName>
    </recommendedName>
</protein>
<keyword evidence="1" id="KW-0812">Transmembrane</keyword>
<keyword evidence="1" id="KW-0472">Membrane</keyword>
<dbReference type="InterPro" id="IPR007263">
    <property type="entry name" value="DCC1-like"/>
</dbReference>
<keyword evidence="1" id="KW-1133">Transmembrane helix</keyword>
<sequence>MKTLKDHMVLFDAECPMCSVYTKAFVKTGMLDNNGRTPYQAVQQEACPVYDRQRAVNEIALINIKNGEVTYGVDSLFKIIGNACPVFTTLFAFRPFVWLMSKVYAFISYNRRVIIPPTKEDANFAYQPTFKLHYRIAYLLFTWFCTGFILTAYAHLLTPMVPLGNAYREYMICGGQVIFQGLIISAFSRSQVWSYLGNMMTISFAGSLLLLIPLVLSHWFTAGPLFYTLCFMGVAGLMFLEHIRRTKLLNLGWVMTITWVTYRIIILVLILKLN</sequence>
<feature type="transmembrane region" description="Helical" evidence="1">
    <location>
        <begin position="136"/>
        <end position="157"/>
    </location>
</feature>
<reference evidence="2" key="1">
    <citation type="submission" date="2016-10" db="EMBL/GenBank/DDBJ databases">
        <authorList>
            <person name="de Groot N.N."/>
        </authorList>
    </citation>
    <scope>NUCLEOTIDE SEQUENCE [LARGE SCALE GENOMIC DNA]</scope>
    <source>
        <strain evidence="2">47C3B</strain>
    </source>
</reference>